<dbReference type="Proteomes" id="UP000555836">
    <property type="component" value="Unassembled WGS sequence"/>
</dbReference>
<evidence type="ECO:0000259" key="2">
    <source>
        <dbReference type="PROSITE" id="PS50110"/>
    </source>
</evidence>
<evidence type="ECO:0000313" key="3">
    <source>
        <dbReference type="EMBL" id="NMU27080.1"/>
    </source>
</evidence>
<dbReference type="EMBL" id="JABCLD010001775">
    <property type="protein sequence ID" value="NMU27080.1"/>
    <property type="molecule type" value="Genomic_DNA"/>
</dbReference>
<dbReference type="InterPro" id="IPR011006">
    <property type="entry name" value="CheY-like_superfamily"/>
</dbReference>
<accession>A0A7Y0X6K7</accession>
<dbReference type="GO" id="GO:0000160">
    <property type="term" value="P:phosphorelay signal transduction system"/>
    <property type="evidence" value="ECO:0007669"/>
    <property type="project" value="InterPro"/>
</dbReference>
<organism evidence="3 4">
    <name type="scientific">Vibrio parahaemolyticus</name>
    <dbReference type="NCBI Taxonomy" id="670"/>
    <lineage>
        <taxon>Bacteria</taxon>
        <taxon>Pseudomonadati</taxon>
        <taxon>Pseudomonadota</taxon>
        <taxon>Gammaproteobacteria</taxon>
        <taxon>Vibrionales</taxon>
        <taxon>Vibrionaceae</taxon>
        <taxon>Vibrio</taxon>
    </lineage>
</organism>
<proteinExistence type="predicted"/>
<dbReference type="InterPro" id="IPR001789">
    <property type="entry name" value="Sig_transdc_resp-reg_receiver"/>
</dbReference>
<feature type="non-terminal residue" evidence="3">
    <location>
        <position position="53"/>
    </location>
</feature>
<evidence type="ECO:0000313" key="4">
    <source>
        <dbReference type="Proteomes" id="UP000555836"/>
    </source>
</evidence>
<comment type="caution">
    <text evidence="1">Lacks conserved residue(s) required for the propagation of feature annotation.</text>
</comment>
<comment type="caution">
    <text evidence="3">The sequence shown here is derived from an EMBL/GenBank/DDBJ whole genome shotgun (WGS) entry which is preliminary data.</text>
</comment>
<evidence type="ECO:0000256" key="1">
    <source>
        <dbReference type="PROSITE-ProRule" id="PRU00169"/>
    </source>
</evidence>
<sequence>MSEQPTVLIIEDESAIAENLIHVLEMDGYHAEWFATAGEGLAFLQHNSAALLV</sequence>
<feature type="domain" description="Response regulatory" evidence="2">
    <location>
        <begin position="6"/>
        <end position="53"/>
    </location>
</feature>
<name>A0A7Y0X6K7_VIBPH</name>
<reference evidence="3 4" key="1">
    <citation type="submission" date="2020-04" db="EMBL/GenBank/DDBJ databases">
        <title>Whole-genome sequencing of Vibrio spp. from China reveals different genetic environments of blaCTX-M-14 among diverse lineages.</title>
        <authorList>
            <person name="Zheng Z."/>
            <person name="Ye L."/>
            <person name="Chen S."/>
        </authorList>
    </citation>
    <scope>NUCLEOTIDE SEQUENCE [LARGE SCALE GENOMIC DNA]</scope>
    <source>
        <strain evidence="3 4">Vb0574</strain>
    </source>
</reference>
<dbReference type="Gene3D" id="3.40.50.2300">
    <property type="match status" value="1"/>
</dbReference>
<gene>
    <name evidence="3" type="ORF">HKB21_15805</name>
</gene>
<dbReference type="SUPFAM" id="SSF52172">
    <property type="entry name" value="CheY-like"/>
    <property type="match status" value="1"/>
</dbReference>
<dbReference type="AlphaFoldDB" id="A0A7Y0X6K7"/>
<protein>
    <submittedName>
        <fullName evidence="3">Two-component system response regulator</fullName>
    </submittedName>
</protein>
<dbReference type="PROSITE" id="PS50110">
    <property type="entry name" value="RESPONSE_REGULATORY"/>
    <property type="match status" value="1"/>
</dbReference>